<reference evidence="1" key="1">
    <citation type="submission" date="2023-04" db="EMBL/GenBank/DDBJ databases">
        <title>Candida boidinii NBRC 1967.</title>
        <authorList>
            <person name="Ichikawa N."/>
            <person name="Sato H."/>
            <person name="Tonouchi N."/>
        </authorList>
    </citation>
    <scope>NUCLEOTIDE SEQUENCE</scope>
    <source>
        <strain evidence="1">NBRC 1967</strain>
    </source>
</reference>
<evidence type="ECO:0000313" key="1">
    <source>
        <dbReference type="EMBL" id="GME96125.1"/>
    </source>
</evidence>
<accession>A0ACB5TVM1</accession>
<gene>
    <name evidence="1" type="ORF">Cboi01_000416300</name>
</gene>
<sequence length="313" mass="34862">MNIERMIATLRDSQAFSQYGALLKSFLFSGHNETFPALSAGLVVFLTLVYIYSSTHPEIIEKYSLAPSDLLSFKLNNLSTYPLFHENFFHLLFNVVSLYKPLSQYERFNGTVHTGIVLNTLAALTGVAYSIIGFIFYPNIKILGSSGWCFAFFAFYSYYESFHKPSIKISSNIEIPTTLTPFIILIIMGFLVPNSSFIGHLISIFFGFLLASGPIEKITEPPFEIVQKIETYLAPLIDLIPSDYILFVKESEIISKRHSRIENLAKNGGGSNVNVGTELPLFNTNSTKSSNSIEKQPQPSFKGEGVVLGSAED</sequence>
<dbReference type="EMBL" id="BSXV01002571">
    <property type="protein sequence ID" value="GME96125.1"/>
    <property type="molecule type" value="Genomic_DNA"/>
</dbReference>
<name>A0ACB5TVM1_CANBO</name>
<organism evidence="1 2">
    <name type="scientific">Candida boidinii</name>
    <name type="common">Yeast</name>
    <dbReference type="NCBI Taxonomy" id="5477"/>
    <lineage>
        <taxon>Eukaryota</taxon>
        <taxon>Fungi</taxon>
        <taxon>Dikarya</taxon>
        <taxon>Ascomycota</taxon>
        <taxon>Saccharomycotina</taxon>
        <taxon>Pichiomycetes</taxon>
        <taxon>Pichiales</taxon>
        <taxon>Pichiaceae</taxon>
        <taxon>Ogataea</taxon>
        <taxon>Ogataea/Candida clade</taxon>
    </lineage>
</organism>
<proteinExistence type="predicted"/>
<keyword evidence="2" id="KW-1185">Reference proteome</keyword>
<comment type="caution">
    <text evidence="1">The sequence shown here is derived from an EMBL/GenBank/DDBJ whole genome shotgun (WGS) entry which is preliminary data.</text>
</comment>
<dbReference type="Proteomes" id="UP001165101">
    <property type="component" value="Unassembled WGS sequence"/>
</dbReference>
<protein>
    <submittedName>
        <fullName evidence="1">Unnamed protein product</fullName>
    </submittedName>
</protein>
<evidence type="ECO:0000313" key="2">
    <source>
        <dbReference type="Proteomes" id="UP001165101"/>
    </source>
</evidence>